<gene>
    <name evidence="1" type="ORF">TNCV_1168541</name>
</gene>
<dbReference type="Proteomes" id="UP000887159">
    <property type="component" value="Unassembled WGS sequence"/>
</dbReference>
<comment type="caution">
    <text evidence="1">The sequence shown here is derived from an EMBL/GenBank/DDBJ whole genome shotgun (WGS) entry which is preliminary data.</text>
</comment>
<keyword evidence="2" id="KW-1185">Reference proteome</keyword>
<reference evidence="1" key="1">
    <citation type="submission" date="2020-08" db="EMBL/GenBank/DDBJ databases">
        <title>Multicomponent nature underlies the extraordinary mechanical properties of spider dragline silk.</title>
        <authorList>
            <person name="Kono N."/>
            <person name="Nakamura H."/>
            <person name="Mori M."/>
            <person name="Yoshida Y."/>
            <person name="Ohtoshi R."/>
            <person name="Malay A.D."/>
            <person name="Moran D.A.P."/>
            <person name="Tomita M."/>
            <person name="Numata K."/>
            <person name="Arakawa K."/>
        </authorList>
    </citation>
    <scope>NUCLEOTIDE SEQUENCE</scope>
</reference>
<name>A0A8X6VT97_TRICX</name>
<evidence type="ECO:0000313" key="1">
    <source>
        <dbReference type="EMBL" id="GFY21710.1"/>
    </source>
</evidence>
<accession>A0A8X6VT97</accession>
<dbReference type="EMBL" id="BMAU01021358">
    <property type="protein sequence ID" value="GFY21710.1"/>
    <property type="molecule type" value="Genomic_DNA"/>
</dbReference>
<proteinExistence type="predicted"/>
<sequence>MVLSGRSAFRFAGGGDDVQSPRGSTGTEGVGRFWDIVKDSNPQQIYSYEGTSFEDIRRKRKQKMKRLLTGIELGDMLPSQLLRKMRALAGTDVSEKALRTHGWIKCQILLSAL</sequence>
<protein>
    <submittedName>
        <fullName evidence="1">Uncharacterized protein</fullName>
    </submittedName>
</protein>
<organism evidence="1 2">
    <name type="scientific">Trichonephila clavipes</name>
    <name type="common">Golden silk orbweaver</name>
    <name type="synonym">Nephila clavipes</name>
    <dbReference type="NCBI Taxonomy" id="2585209"/>
    <lineage>
        <taxon>Eukaryota</taxon>
        <taxon>Metazoa</taxon>
        <taxon>Ecdysozoa</taxon>
        <taxon>Arthropoda</taxon>
        <taxon>Chelicerata</taxon>
        <taxon>Arachnida</taxon>
        <taxon>Araneae</taxon>
        <taxon>Araneomorphae</taxon>
        <taxon>Entelegynae</taxon>
        <taxon>Araneoidea</taxon>
        <taxon>Nephilidae</taxon>
        <taxon>Trichonephila</taxon>
    </lineage>
</organism>
<dbReference type="AlphaFoldDB" id="A0A8X6VT97"/>
<evidence type="ECO:0000313" key="2">
    <source>
        <dbReference type="Proteomes" id="UP000887159"/>
    </source>
</evidence>